<dbReference type="Pfam" id="PF13472">
    <property type="entry name" value="Lipase_GDSL_2"/>
    <property type="match status" value="1"/>
</dbReference>
<keyword evidence="4" id="KW-1185">Reference proteome</keyword>
<dbReference type="Proteomes" id="UP000248014">
    <property type="component" value="Unassembled WGS sequence"/>
</dbReference>
<evidence type="ECO:0000313" key="3">
    <source>
        <dbReference type="EMBL" id="PXW78492.1"/>
    </source>
</evidence>
<feature type="region of interest" description="Disordered" evidence="1">
    <location>
        <begin position="8"/>
        <end position="38"/>
    </location>
</feature>
<dbReference type="InterPro" id="IPR036514">
    <property type="entry name" value="SGNH_hydro_sf"/>
</dbReference>
<dbReference type="PANTHER" id="PTHR30383">
    <property type="entry name" value="THIOESTERASE 1/PROTEASE 1/LYSOPHOSPHOLIPASE L1"/>
    <property type="match status" value="1"/>
</dbReference>
<dbReference type="GO" id="GO:0004622">
    <property type="term" value="F:phosphatidylcholine lysophospholipase activity"/>
    <property type="evidence" value="ECO:0007669"/>
    <property type="project" value="TreeGrafter"/>
</dbReference>
<proteinExistence type="predicted"/>
<evidence type="ECO:0000256" key="1">
    <source>
        <dbReference type="SAM" id="MobiDB-lite"/>
    </source>
</evidence>
<protein>
    <submittedName>
        <fullName evidence="3">Acyl-CoA thioesterase-1</fullName>
    </submittedName>
</protein>
<dbReference type="AlphaFoldDB" id="A0A2V3V9J5"/>
<sequence length="225" mass="24090">MLVHCTTACTQPSDEATKPPVEKGQETGAEKPGRNPLNADTRLVMAFGDSLYAGYNVKQDESFPSQLEKALSAKGMNVQVHNAGVSGDTTAAGLQRLAFALDGLPRKPDLVILGLGGNDMLRGISPDQTESNLEAMLQELQKRDIPVVLTGMIAAPNLGQDYARKFNPIYAKLAEKYDAELYPFFLDGVITDKALMLPDGIHPNPKGIAKVVAGIDDIVADELKG</sequence>
<feature type="compositionally biased region" description="Basic and acidic residues" evidence="1">
    <location>
        <begin position="15"/>
        <end position="33"/>
    </location>
</feature>
<accession>A0A2V3V9J5</accession>
<dbReference type="CDD" id="cd01822">
    <property type="entry name" value="Lysophospholipase_L1_like"/>
    <property type="match status" value="1"/>
</dbReference>
<dbReference type="Gene3D" id="3.40.50.1110">
    <property type="entry name" value="SGNH hydrolase"/>
    <property type="match status" value="1"/>
</dbReference>
<evidence type="ECO:0000313" key="4">
    <source>
        <dbReference type="Proteomes" id="UP000248014"/>
    </source>
</evidence>
<dbReference type="InterPro" id="IPR013830">
    <property type="entry name" value="SGNH_hydro"/>
</dbReference>
<evidence type="ECO:0000259" key="2">
    <source>
        <dbReference type="Pfam" id="PF13472"/>
    </source>
</evidence>
<dbReference type="EMBL" id="QJJM01000002">
    <property type="protein sequence ID" value="PXW78492.1"/>
    <property type="molecule type" value="Genomic_DNA"/>
</dbReference>
<comment type="caution">
    <text evidence="3">The sequence shown here is derived from an EMBL/GenBank/DDBJ whole genome shotgun (WGS) entry which is preliminary data.</text>
</comment>
<feature type="domain" description="SGNH hydrolase-type esterase" evidence="2">
    <location>
        <begin position="46"/>
        <end position="207"/>
    </location>
</feature>
<organism evidence="3 4">
    <name type="scientific">Blastomonas natatoria</name>
    <dbReference type="NCBI Taxonomy" id="34015"/>
    <lineage>
        <taxon>Bacteria</taxon>
        <taxon>Pseudomonadati</taxon>
        <taxon>Pseudomonadota</taxon>
        <taxon>Alphaproteobacteria</taxon>
        <taxon>Sphingomonadales</taxon>
        <taxon>Sphingomonadaceae</taxon>
        <taxon>Blastomonas</taxon>
    </lineage>
</organism>
<reference evidence="3 4" key="1">
    <citation type="submission" date="2018-05" db="EMBL/GenBank/DDBJ databases">
        <title>Genomic Encyclopedia of Type Strains, Phase IV (KMG-IV): sequencing the most valuable type-strain genomes for metagenomic binning, comparative biology and taxonomic classification.</title>
        <authorList>
            <person name="Goeker M."/>
        </authorList>
    </citation>
    <scope>NUCLEOTIDE SEQUENCE [LARGE SCALE GENOMIC DNA]</scope>
    <source>
        <strain evidence="3 4">DSM 3183</strain>
    </source>
</reference>
<gene>
    <name evidence="3" type="ORF">C7451_102163</name>
</gene>
<dbReference type="SUPFAM" id="SSF52266">
    <property type="entry name" value="SGNH hydrolase"/>
    <property type="match status" value="1"/>
</dbReference>
<dbReference type="InterPro" id="IPR051532">
    <property type="entry name" value="Ester_Hydrolysis_Enzymes"/>
</dbReference>
<name>A0A2V3V9J5_9SPHN</name>
<dbReference type="PANTHER" id="PTHR30383:SF24">
    <property type="entry name" value="THIOESTERASE 1_PROTEASE 1_LYSOPHOSPHOLIPASE L1"/>
    <property type="match status" value="1"/>
</dbReference>